<keyword evidence="2" id="KW-1185">Reference proteome</keyword>
<organism evidence="1 2">
    <name type="scientific">Variovorax paradoxus</name>
    <dbReference type="NCBI Taxonomy" id="34073"/>
    <lineage>
        <taxon>Bacteria</taxon>
        <taxon>Pseudomonadati</taxon>
        <taxon>Pseudomonadota</taxon>
        <taxon>Betaproteobacteria</taxon>
        <taxon>Burkholderiales</taxon>
        <taxon>Comamonadaceae</taxon>
        <taxon>Variovorax</taxon>
    </lineage>
</organism>
<protein>
    <recommendedName>
        <fullName evidence="3">DUF1799 domain-containing protein</fullName>
    </recommendedName>
</protein>
<evidence type="ECO:0000313" key="1">
    <source>
        <dbReference type="EMBL" id="KLN57618.1"/>
    </source>
</evidence>
<name>A0A0H2M5J3_VARPD</name>
<gene>
    <name evidence="1" type="ORF">VPARA_11310</name>
</gene>
<dbReference type="EMBL" id="JZWI01000006">
    <property type="protein sequence ID" value="KLN57618.1"/>
    <property type="molecule type" value="Genomic_DNA"/>
</dbReference>
<proteinExistence type="predicted"/>
<reference evidence="1 2" key="1">
    <citation type="submission" date="2015-03" db="EMBL/GenBank/DDBJ databases">
        <title>Genome sequence of Variovorax paradoxus TBEA6.</title>
        <authorList>
            <person name="Poehlein A."/>
            <person name="Schuldes J."/>
            <person name="Wuebbeler J.H."/>
            <person name="Hiessl S."/>
            <person name="Steinbuechel A."/>
            <person name="Daniel R."/>
        </authorList>
    </citation>
    <scope>NUCLEOTIDE SEQUENCE [LARGE SCALE GENOMIC DNA]</scope>
    <source>
        <strain evidence="1 2">TBEA6</strain>
    </source>
</reference>
<comment type="caution">
    <text evidence="1">The sequence shown here is derived from an EMBL/GenBank/DDBJ whole genome shotgun (WGS) entry which is preliminary data.</text>
</comment>
<dbReference type="RefSeq" id="WP_053063209.1">
    <property type="nucleotide sequence ID" value="NZ_JZWI01000006.1"/>
</dbReference>
<dbReference type="PATRIC" id="fig|34073.19.peg.1151"/>
<dbReference type="AlphaFoldDB" id="A0A0H2M5J3"/>
<dbReference type="Pfam" id="PF08809">
    <property type="entry name" value="DUF1799"/>
    <property type="match status" value="1"/>
</dbReference>
<dbReference type="Proteomes" id="UP000035170">
    <property type="component" value="Unassembled WGS sequence"/>
</dbReference>
<evidence type="ECO:0008006" key="3">
    <source>
        <dbReference type="Google" id="ProtNLM"/>
    </source>
</evidence>
<dbReference type="InterPro" id="IPR014915">
    <property type="entry name" value="Phage_TLS_TfmB"/>
</dbReference>
<accession>A0A0H2M5J3</accession>
<evidence type="ECO:0000313" key="2">
    <source>
        <dbReference type="Proteomes" id="UP000035170"/>
    </source>
</evidence>
<sequence length="116" mass="13053">MLGAETSIHDEIDDDLRAQCAPLGIDPVQLVSQIAKEGGPPPFELWPEHLDAYEVFFACRRQWRVEVGMGGAYFQGLDFSAVDVVMKHLGIPRKRQREVFLQVQVMEDEGVKVLNA</sequence>